<sequence length="271" mass="29820">MEALSSQAYAVALALLPVAAAFALLSLVVKRRGALPSLRKAVPETVTNLLLVVLNSVLLAGFFALVTGSLETQLRLFPMLADFWVGVPEIGLLLLALLVDEFVVYWRHRAEHVPALWPIHATHHSDEAMTWLTLLRKHPLSHLFGNIVDSIPLILLGFPAWAVVASSIIRTWWGYFIHADLPWTLGPVGKVLISPAAHRLHHIDDELLMGQNFGGFFSIWDRLFGTFDDASCHLNCRTGIAGGSRLFLGELARPFEAVANRFKRPAASPAS</sequence>
<name>A0A6I4SWK8_9SPHN</name>
<dbReference type="GO" id="GO:0012505">
    <property type="term" value="C:endomembrane system"/>
    <property type="evidence" value="ECO:0007669"/>
    <property type="project" value="UniProtKB-SubCell"/>
</dbReference>
<gene>
    <name evidence="9" type="ORF">GRI89_06440</name>
</gene>
<evidence type="ECO:0000313" key="9">
    <source>
        <dbReference type="EMBL" id="MXO59176.1"/>
    </source>
</evidence>
<evidence type="ECO:0000256" key="4">
    <source>
        <dbReference type="ARBA" id="ARBA00023002"/>
    </source>
</evidence>
<evidence type="ECO:0000256" key="2">
    <source>
        <dbReference type="ARBA" id="ARBA00022692"/>
    </source>
</evidence>
<dbReference type="Pfam" id="PF04116">
    <property type="entry name" value="FA_hydroxylase"/>
    <property type="match status" value="1"/>
</dbReference>
<organism evidence="9 10">
    <name type="scientific">Croceibacterium salegens</name>
    <dbReference type="NCBI Taxonomy" id="1737568"/>
    <lineage>
        <taxon>Bacteria</taxon>
        <taxon>Pseudomonadati</taxon>
        <taxon>Pseudomonadota</taxon>
        <taxon>Alphaproteobacteria</taxon>
        <taxon>Sphingomonadales</taxon>
        <taxon>Erythrobacteraceae</taxon>
        <taxon>Croceibacterium</taxon>
    </lineage>
</organism>
<evidence type="ECO:0000259" key="8">
    <source>
        <dbReference type="Pfam" id="PF04116"/>
    </source>
</evidence>
<dbReference type="Proteomes" id="UP000433652">
    <property type="component" value="Unassembled WGS sequence"/>
</dbReference>
<feature type="transmembrane region" description="Helical" evidence="7">
    <location>
        <begin position="76"/>
        <end position="99"/>
    </location>
</feature>
<reference evidence="9 10" key="1">
    <citation type="submission" date="2019-12" db="EMBL/GenBank/DDBJ databases">
        <title>Genomic-based taxomic classification of the family Erythrobacteraceae.</title>
        <authorList>
            <person name="Xu L."/>
        </authorList>
    </citation>
    <scope>NUCLEOTIDE SEQUENCE [LARGE SCALE GENOMIC DNA]</scope>
    <source>
        <strain evidence="9 10">MCCC 1K01500</strain>
    </source>
</reference>
<dbReference type="OrthoDB" id="9770329at2"/>
<keyword evidence="3 7" id="KW-1133">Transmembrane helix</keyword>
<keyword evidence="6 7" id="KW-0472">Membrane</keyword>
<feature type="domain" description="Fatty acid hydroxylase" evidence="8">
    <location>
        <begin position="94"/>
        <end position="226"/>
    </location>
</feature>
<evidence type="ECO:0000313" key="10">
    <source>
        <dbReference type="Proteomes" id="UP000433652"/>
    </source>
</evidence>
<dbReference type="PANTHER" id="PTHR21624:SF1">
    <property type="entry name" value="ALKYLGLYCEROL MONOOXYGENASE"/>
    <property type="match status" value="1"/>
</dbReference>
<keyword evidence="5" id="KW-0443">Lipid metabolism</keyword>
<dbReference type="GO" id="GO:0050479">
    <property type="term" value="F:glyceryl-ether monooxygenase activity"/>
    <property type="evidence" value="ECO:0007669"/>
    <property type="project" value="TreeGrafter"/>
</dbReference>
<protein>
    <submittedName>
        <fullName evidence="9">Sterol desaturase family protein</fullName>
    </submittedName>
</protein>
<evidence type="ECO:0000256" key="7">
    <source>
        <dbReference type="SAM" id="Phobius"/>
    </source>
</evidence>
<dbReference type="InterPro" id="IPR051689">
    <property type="entry name" value="Sterol_desaturase/TMEM195"/>
</dbReference>
<feature type="transmembrane region" description="Helical" evidence="7">
    <location>
        <begin position="6"/>
        <end position="29"/>
    </location>
</feature>
<feature type="transmembrane region" description="Helical" evidence="7">
    <location>
        <begin position="49"/>
        <end position="70"/>
    </location>
</feature>
<dbReference type="GO" id="GO:0008610">
    <property type="term" value="P:lipid biosynthetic process"/>
    <property type="evidence" value="ECO:0007669"/>
    <property type="project" value="InterPro"/>
</dbReference>
<dbReference type="GO" id="GO:0016020">
    <property type="term" value="C:membrane"/>
    <property type="evidence" value="ECO:0007669"/>
    <property type="project" value="GOC"/>
</dbReference>
<keyword evidence="10" id="KW-1185">Reference proteome</keyword>
<dbReference type="AlphaFoldDB" id="A0A6I4SWK8"/>
<dbReference type="InterPro" id="IPR006694">
    <property type="entry name" value="Fatty_acid_hydroxylase"/>
</dbReference>
<comment type="subcellular location">
    <subcellularLocation>
        <location evidence="1">Endomembrane system</location>
        <topology evidence="1">Multi-pass membrane protein</topology>
    </subcellularLocation>
</comment>
<proteinExistence type="predicted"/>
<evidence type="ECO:0000256" key="3">
    <source>
        <dbReference type="ARBA" id="ARBA00022989"/>
    </source>
</evidence>
<dbReference type="GO" id="GO:0005506">
    <property type="term" value="F:iron ion binding"/>
    <property type="evidence" value="ECO:0007669"/>
    <property type="project" value="InterPro"/>
</dbReference>
<evidence type="ECO:0000256" key="5">
    <source>
        <dbReference type="ARBA" id="ARBA00023098"/>
    </source>
</evidence>
<comment type="caution">
    <text evidence="9">The sequence shown here is derived from an EMBL/GenBank/DDBJ whole genome shotgun (WGS) entry which is preliminary data.</text>
</comment>
<dbReference type="GO" id="GO:0006643">
    <property type="term" value="P:membrane lipid metabolic process"/>
    <property type="evidence" value="ECO:0007669"/>
    <property type="project" value="TreeGrafter"/>
</dbReference>
<evidence type="ECO:0000256" key="1">
    <source>
        <dbReference type="ARBA" id="ARBA00004127"/>
    </source>
</evidence>
<dbReference type="RefSeq" id="WP_159793361.1">
    <property type="nucleotide sequence ID" value="NZ_WTYM01000033.1"/>
</dbReference>
<evidence type="ECO:0000256" key="6">
    <source>
        <dbReference type="ARBA" id="ARBA00023136"/>
    </source>
</evidence>
<keyword evidence="4" id="KW-0560">Oxidoreductase</keyword>
<accession>A0A6I4SWK8</accession>
<keyword evidence="2 7" id="KW-0812">Transmembrane</keyword>
<dbReference type="EMBL" id="WTYM01000033">
    <property type="protein sequence ID" value="MXO59176.1"/>
    <property type="molecule type" value="Genomic_DNA"/>
</dbReference>
<dbReference type="PANTHER" id="PTHR21624">
    <property type="entry name" value="STEROL DESATURASE-RELATED PROTEIN"/>
    <property type="match status" value="1"/>
</dbReference>